<dbReference type="EMBL" id="KZ107856">
    <property type="protein sequence ID" value="OSS44780.1"/>
    <property type="molecule type" value="Genomic_DNA"/>
</dbReference>
<feature type="signal peptide" evidence="1">
    <location>
        <begin position="1"/>
        <end position="24"/>
    </location>
</feature>
<dbReference type="OMA" id="GCATWAK"/>
<dbReference type="InParanoid" id="A0A1Y2LM33"/>
<sequence>MQLFRINGRAASLSLLTLSSYAQAQSNIVNGNITIRFFPEGQGDSCEYHNSDSDSALTFTTSRWNQTSQCFNFAELFGSNGTKGLSSLSDSGGLIDWQVYNANSFDAKANYSRVLYRQHMANAQDEQNKPKHNADRQVTFFSGKGCLDDSPNGVQPWYAYSCWSEDQGSCDTLPYDIVSFTVRGIPDEEQKDGKCFKGGKYGGDQSAGAHVRASLQAVMGAVAGASVALWLTL</sequence>
<evidence type="ECO:0000256" key="1">
    <source>
        <dbReference type="SAM" id="SignalP"/>
    </source>
</evidence>
<proteinExistence type="predicted"/>
<evidence type="ECO:0000313" key="3">
    <source>
        <dbReference type="Proteomes" id="UP000193240"/>
    </source>
</evidence>
<keyword evidence="1" id="KW-0732">Signal</keyword>
<reference evidence="2 3" key="1">
    <citation type="journal article" date="2017" name="Genome Announc.">
        <title>Genome sequence of the saprophytic ascomycete Epicoccum nigrum ICMP 19927 strain isolated from New Zealand.</title>
        <authorList>
            <person name="Fokin M."/>
            <person name="Fleetwood D."/>
            <person name="Weir B.S."/>
            <person name="Villas-Boas S.G."/>
        </authorList>
    </citation>
    <scope>NUCLEOTIDE SEQUENCE [LARGE SCALE GENOMIC DNA]</scope>
    <source>
        <strain evidence="2 3">ICMP 19927</strain>
    </source>
</reference>
<gene>
    <name evidence="2" type="ORF">B5807_10676</name>
</gene>
<keyword evidence="3" id="KW-1185">Reference proteome</keyword>
<dbReference type="AlphaFoldDB" id="A0A1Y2LM33"/>
<name>A0A1Y2LM33_EPING</name>
<accession>A0A1Y2LM33</accession>
<feature type="chain" id="PRO_5012146872" evidence="1">
    <location>
        <begin position="25"/>
        <end position="233"/>
    </location>
</feature>
<protein>
    <submittedName>
        <fullName evidence="2">Uncharacterized protein</fullName>
    </submittedName>
</protein>
<evidence type="ECO:0000313" key="2">
    <source>
        <dbReference type="EMBL" id="OSS44780.1"/>
    </source>
</evidence>
<dbReference type="Proteomes" id="UP000193240">
    <property type="component" value="Unassembled WGS sequence"/>
</dbReference>
<organism evidence="2 3">
    <name type="scientific">Epicoccum nigrum</name>
    <name type="common">Soil fungus</name>
    <name type="synonym">Epicoccum purpurascens</name>
    <dbReference type="NCBI Taxonomy" id="105696"/>
    <lineage>
        <taxon>Eukaryota</taxon>
        <taxon>Fungi</taxon>
        <taxon>Dikarya</taxon>
        <taxon>Ascomycota</taxon>
        <taxon>Pezizomycotina</taxon>
        <taxon>Dothideomycetes</taxon>
        <taxon>Pleosporomycetidae</taxon>
        <taxon>Pleosporales</taxon>
        <taxon>Pleosporineae</taxon>
        <taxon>Didymellaceae</taxon>
        <taxon>Epicoccum</taxon>
    </lineage>
</organism>